<feature type="domain" description="CHHC U11-48K-type" evidence="4">
    <location>
        <begin position="15"/>
        <end position="42"/>
    </location>
</feature>
<keyword evidence="1" id="KW-0479">Metal-binding</keyword>
<evidence type="ECO:0000256" key="3">
    <source>
        <dbReference type="ARBA" id="ARBA00022833"/>
    </source>
</evidence>
<dbReference type="InterPro" id="IPR051591">
    <property type="entry name" value="UPF0224_FAM112_RNA_Proc"/>
</dbReference>
<evidence type="ECO:0000256" key="2">
    <source>
        <dbReference type="ARBA" id="ARBA00022771"/>
    </source>
</evidence>
<dbReference type="InterPro" id="IPR022776">
    <property type="entry name" value="TRM13/UPF0224_CHHC_Znf_dom"/>
</dbReference>
<organism evidence="5 6">
    <name type="scientific">Willisornis vidua</name>
    <name type="common">Xingu scale-backed antbird</name>
    <dbReference type="NCBI Taxonomy" id="1566151"/>
    <lineage>
        <taxon>Eukaryota</taxon>
        <taxon>Metazoa</taxon>
        <taxon>Chordata</taxon>
        <taxon>Craniata</taxon>
        <taxon>Vertebrata</taxon>
        <taxon>Euteleostomi</taxon>
        <taxon>Archelosauria</taxon>
        <taxon>Archosauria</taxon>
        <taxon>Dinosauria</taxon>
        <taxon>Saurischia</taxon>
        <taxon>Theropoda</taxon>
        <taxon>Coelurosauria</taxon>
        <taxon>Aves</taxon>
        <taxon>Neognathae</taxon>
        <taxon>Neoaves</taxon>
        <taxon>Telluraves</taxon>
        <taxon>Australaves</taxon>
        <taxon>Passeriformes</taxon>
        <taxon>Thamnophilidae</taxon>
        <taxon>Willisornis</taxon>
    </lineage>
</organism>
<comment type="caution">
    <text evidence="5">The sequence shown here is derived from an EMBL/GenBank/DDBJ whole genome shotgun (WGS) entry which is preliminary data.</text>
</comment>
<feature type="domain" description="CHHC U11-48K-type" evidence="4">
    <location>
        <begin position="49"/>
        <end position="76"/>
    </location>
</feature>
<evidence type="ECO:0000256" key="1">
    <source>
        <dbReference type="ARBA" id="ARBA00022723"/>
    </source>
</evidence>
<dbReference type="Pfam" id="PF05253">
    <property type="entry name" value="zf-U11-48K"/>
    <property type="match status" value="2"/>
</dbReference>
<dbReference type="PROSITE" id="PS51800">
    <property type="entry name" value="ZF_CHHC_U11_48K"/>
    <property type="match status" value="2"/>
</dbReference>
<dbReference type="SUPFAM" id="SSF57667">
    <property type="entry name" value="beta-beta-alpha zinc fingers"/>
    <property type="match status" value="1"/>
</dbReference>
<sequence length="189" mass="21842">MELEQDTDLLDPERLIQCPFVKHHRIRACRFPYHLVKCKESNPKMAKKLATCPFNARHLVPYCDLSDHIMKCNDKAFMEQDLVGGSCDPSQEQVKDGSTWQAPPCDEDWETEVLERSDSPFVWGLHNSGLNRPISDQNNSLPSHMRPPESLPYAMSCRANPEKVEQVRESAAPHLHHCQVEWERKVWPL</sequence>
<evidence type="ECO:0000313" key="6">
    <source>
        <dbReference type="Proteomes" id="UP001145742"/>
    </source>
</evidence>
<name>A0ABQ9D4G7_9PASS</name>
<accession>A0ABQ9D4G7</accession>
<gene>
    <name evidence="5" type="primary">GTSF1</name>
    <name evidence="5" type="ORF">WISP_98981</name>
</gene>
<keyword evidence="3" id="KW-0862">Zinc</keyword>
<evidence type="ECO:0000313" key="5">
    <source>
        <dbReference type="EMBL" id="KAJ7412113.1"/>
    </source>
</evidence>
<dbReference type="Proteomes" id="UP001145742">
    <property type="component" value="Unassembled WGS sequence"/>
</dbReference>
<dbReference type="PANTHER" id="PTHR21402">
    <property type="entry name" value="GAMETOCYTE SPECIFIC FACTOR 1-RELATED"/>
    <property type="match status" value="1"/>
</dbReference>
<dbReference type="EMBL" id="WHWB01034261">
    <property type="protein sequence ID" value="KAJ7412113.1"/>
    <property type="molecule type" value="Genomic_DNA"/>
</dbReference>
<reference evidence="5" key="1">
    <citation type="submission" date="2019-10" db="EMBL/GenBank/DDBJ databases">
        <authorList>
            <person name="Soares A.E.R."/>
            <person name="Aleixo A."/>
            <person name="Schneider P."/>
            <person name="Miyaki C.Y."/>
            <person name="Schneider M.P."/>
            <person name="Mello C."/>
            <person name="Vasconcelos A.T.R."/>
        </authorList>
    </citation>
    <scope>NUCLEOTIDE SEQUENCE</scope>
    <source>
        <tissue evidence="5">Muscle</tissue>
    </source>
</reference>
<dbReference type="InterPro" id="IPR036236">
    <property type="entry name" value="Znf_C2H2_sf"/>
</dbReference>
<keyword evidence="2" id="KW-0863">Zinc-finger</keyword>
<proteinExistence type="predicted"/>
<keyword evidence="6" id="KW-1185">Reference proteome</keyword>
<evidence type="ECO:0000259" key="4">
    <source>
        <dbReference type="PROSITE" id="PS51800"/>
    </source>
</evidence>
<protein>
    <submittedName>
        <fullName evidence="5">Gametocyte-specific factor 1</fullName>
    </submittedName>
</protein>
<dbReference type="PANTHER" id="PTHR21402:SF5">
    <property type="entry name" value="GAMETOCYTE SPECIFIC FACTOR 1"/>
    <property type="match status" value="1"/>
</dbReference>